<organism evidence="1 2">
    <name type="scientific">Symbiodinium microadriaticum</name>
    <name type="common">Dinoflagellate</name>
    <name type="synonym">Zooxanthella microadriatica</name>
    <dbReference type="NCBI Taxonomy" id="2951"/>
    <lineage>
        <taxon>Eukaryota</taxon>
        <taxon>Sar</taxon>
        <taxon>Alveolata</taxon>
        <taxon>Dinophyceae</taxon>
        <taxon>Suessiales</taxon>
        <taxon>Symbiodiniaceae</taxon>
        <taxon>Symbiodinium</taxon>
    </lineage>
</organism>
<sequence length="78" mass="8605">MFAPSQQSMSAAEQQKTWLSSVAFTSATMEAVEKHAIDKNQRANSEDTNAAQELKKEEAMPEVERVNKIVATFANKSS</sequence>
<gene>
    <name evidence="1" type="ORF">AK812_SmicGene33486</name>
</gene>
<reference evidence="1 2" key="1">
    <citation type="submission" date="2016-02" db="EMBL/GenBank/DDBJ databases">
        <title>Genome analysis of coral dinoflagellate symbionts highlights evolutionary adaptations to a symbiotic lifestyle.</title>
        <authorList>
            <person name="Aranda M."/>
            <person name="Li Y."/>
            <person name="Liew Y.J."/>
            <person name="Baumgarten S."/>
            <person name="Simakov O."/>
            <person name="Wilson M."/>
            <person name="Piel J."/>
            <person name="Ashoor H."/>
            <person name="Bougouffa S."/>
            <person name="Bajic V.B."/>
            <person name="Ryu T."/>
            <person name="Ravasi T."/>
            <person name="Bayer T."/>
            <person name="Micklem G."/>
            <person name="Kim H."/>
            <person name="Bhak J."/>
            <person name="Lajeunesse T.C."/>
            <person name="Voolstra C.R."/>
        </authorList>
    </citation>
    <scope>NUCLEOTIDE SEQUENCE [LARGE SCALE GENOMIC DNA]</scope>
    <source>
        <strain evidence="1 2">CCMP2467</strain>
    </source>
</reference>
<keyword evidence="2" id="KW-1185">Reference proteome</keyword>
<name>A0A1Q9CRF7_SYMMI</name>
<dbReference type="EMBL" id="LSRX01000973">
    <property type="protein sequence ID" value="OLP85518.1"/>
    <property type="molecule type" value="Genomic_DNA"/>
</dbReference>
<evidence type="ECO:0000313" key="2">
    <source>
        <dbReference type="Proteomes" id="UP000186817"/>
    </source>
</evidence>
<dbReference type="OrthoDB" id="422303at2759"/>
<comment type="caution">
    <text evidence="1">The sequence shown here is derived from an EMBL/GenBank/DDBJ whole genome shotgun (WGS) entry which is preliminary data.</text>
</comment>
<proteinExistence type="predicted"/>
<dbReference type="Proteomes" id="UP000186817">
    <property type="component" value="Unassembled WGS sequence"/>
</dbReference>
<protein>
    <submittedName>
        <fullName evidence="1">Uncharacterized protein</fullName>
    </submittedName>
</protein>
<accession>A0A1Q9CRF7</accession>
<evidence type="ECO:0000313" key="1">
    <source>
        <dbReference type="EMBL" id="OLP85518.1"/>
    </source>
</evidence>
<dbReference type="AlphaFoldDB" id="A0A1Q9CRF7"/>